<evidence type="ECO:0000313" key="7">
    <source>
        <dbReference type="EMBL" id="SDH05144.1"/>
    </source>
</evidence>
<dbReference type="InterPro" id="IPR051204">
    <property type="entry name" value="ABC_transp_perm/SBD"/>
</dbReference>
<evidence type="ECO:0000256" key="3">
    <source>
        <dbReference type="ARBA" id="ARBA00022692"/>
    </source>
</evidence>
<dbReference type="InterPro" id="IPR000515">
    <property type="entry name" value="MetI-like"/>
</dbReference>
<feature type="transmembrane region" description="Helical" evidence="6">
    <location>
        <begin position="81"/>
        <end position="99"/>
    </location>
</feature>
<evidence type="ECO:0000256" key="1">
    <source>
        <dbReference type="ARBA" id="ARBA00004141"/>
    </source>
</evidence>
<gene>
    <name evidence="7" type="ORF">SAMN05444695_10140</name>
</gene>
<name>A0A1G7Z8X2_9NOCA</name>
<accession>A0A1G7Z8X2</accession>
<dbReference type="GO" id="GO:0055085">
    <property type="term" value="P:transmembrane transport"/>
    <property type="evidence" value="ECO:0007669"/>
    <property type="project" value="InterPro"/>
</dbReference>
<organism evidence="7 8">
    <name type="scientific">Rhodococcus triatomae</name>
    <dbReference type="NCBI Taxonomy" id="300028"/>
    <lineage>
        <taxon>Bacteria</taxon>
        <taxon>Bacillati</taxon>
        <taxon>Actinomycetota</taxon>
        <taxon>Actinomycetes</taxon>
        <taxon>Mycobacteriales</taxon>
        <taxon>Nocardiaceae</taxon>
        <taxon>Rhodococcus</taxon>
    </lineage>
</organism>
<dbReference type="Gene3D" id="1.10.3720.10">
    <property type="entry name" value="MetI-like"/>
    <property type="match status" value="1"/>
</dbReference>
<sequence length="230" mass="24574">MRWLIDNFGTVVDLSRTHLYLALVPLAIGLLVAVPVGIAVRSVSWLRRGTLVLAGVAFTIPSLALFVTIPSLFGLQILDPLNVVIALTVYSTALLVRAVPEALDAVPADVVDASTAMGFTQIRRALTVELPLAVPVLAAGVRVVAVTNMSLVSVGSLIGIGGLGVLFTQGYQRDYPDQILAGIIAIVVLALALDLLLYLLGRALTPWTRADRPTRRRERRRATVAAEVPR</sequence>
<comment type="similarity">
    <text evidence="6">Belongs to the binding-protein-dependent transport system permease family.</text>
</comment>
<dbReference type="RefSeq" id="WP_072736766.1">
    <property type="nucleotide sequence ID" value="NZ_CP048813.1"/>
</dbReference>
<keyword evidence="8" id="KW-1185">Reference proteome</keyword>
<feature type="transmembrane region" description="Helical" evidence="6">
    <location>
        <begin position="179"/>
        <end position="200"/>
    </location>
</feature>
<evidence type="ECO:0000256" key="4">
    <source>
        <dbReference type="ARBA" id="ARBA00022989"/>
    </source>
</evidence>
<keyword evidence="4 6" id="KW-1133">Transmembrane helix</keyword>
<feature type="transmembrane region" description="Helical" evidence="6">
    <location>
        <begin position="20"/>
        <end position="40"/>
    </location>
</feature>
<dbReference type="OrthoDB" id="3233284at2"/>
<keyword evidence="3 6" id="KW-0812">Transmembrane</keyword>
<comment type="subcellular location">
    <subcellularLocation>
        <location evidence="6">Cell membrane</location>
        <topology evidence="6">Multi-pass membrane protein</topology>
    </subcellularLocation>
    <subcellularLocation>
        <location evidence="1">Membrane</location>
        <topology evidence="1">Multi-pass membrane protein</topology>
    </subcellularLocation>
</comment>
<feature type="transmembrane region" description="Helical" evidence="6">
    <location>
        <begin position="52"/>
        <end position="75"/>
    </location>
</feature>
<protein>
    <submittedName>
        <fullName evidence="7">Osmoprotectant transport system permease protein</fullName>
    </submittedName>
</protein>
<dbReference type="PANTHER" id="PTHR30177:SF4">
    <property type="entry name" value="OSMOPROTECTANT IMPORT PERMEASE PROTEIN OSMW"/>
    <property type="match status" value="1"/>
</dbReference>
<evidence type="ECO:0000313" key="8">
    <source>
        <dbReference type="Proteomes" id="UP000183263"/>
    </source>
</evidence>
<keyword evidence="2 6" id="KW-0813">Transport</keyword>
<dbReference type="EMBL" id="FNDN01000001">
    <property type="protein sequence ID" value="SDH05144.1"/>
    <property type="molecule type" value="Genomic_DNA"/>
</dbReference>
<dbReference type="CDD" id="cd06261">
    <property type="entry name" value="TM_PBP2"/>
    <property type="match status" value="1"/>
</dbReference>
<dbReference type="SUPFAM" id="SSF161098">
    <property type="entry name" value="MetI-like"/>
    <property type="match status" value="1"/>
</dbReference>
<dbReference type="Pfam" id="PF00528">
    <property type="entry name" value="BPD_transp_1"/>
    <property type="match status" value="1"/>
</dbReference>
<evidence type="ECO:0000256" key="5">
    <source>
        <dbReference type="ARBA" id="ARBA00023136"/>
    </source>
</evidence>
<feature type="transmembrane region" description="Helical" evidence="6">
    <location>
        <begin position="151"/>
        <end position="167"/>
    </location>
</feature>
<reference evidence="7 8" key="1">
    <citation type="submission" date="2016-10" db="EMBL/GenBank/DDBJ databases">
        <authorList>
            <person name="de Groot N.N."/>
        </authorList>
    </citation>
    <scope>NUCLEOTIDE SEQUENCE [LARGE SCALE GENOMIC DNA]</scope>
    <source>
        <strain evidence="7 8">DSM 44892</strain>
    </source>
</reference>
<proteinExistence type="inferred from homology"/>
<dbReference type="PROSITE" id="PS50928">
    <property type="entry name" value="ABC_TM1"/>
    <property type="match status" value="1"/>
</dbReference>
<dbReference type="AlphaFoldDB" id="A0A1G7Z8X2"/>
<dbReference type="Proteomes" id="UP000183263">
    <property type="component" value="Unassembled WGS sequence"/>
</dbReference>
<dbReference type="GO" id="GO:0031460">
    <property type="term" value="P:glycine betaine transport"/>
    <property type="evidence" value="ECO:0007669"/>
    <property type="project" value="TreeGrafter"/>
</dbReference>
<keyword evidence="5 6" id="KW-0472">Membrane</keyword>
<dbReference type="GO" id="GO:0005886">
    <property type="term" value="C:plasma membrane"/>
    <property type="evidence" value="ECO:0007669"/>
    <property type="project" value="UniProtKB-SubCell"/>
</dbReference>
<evidence type="ECO:0000256" key="2">
    <source>
        <dbReference type="ARBA" id="ARBA00022448"/>
    </source>
</evidence>
<dbReference type="PANTHER" id="PTHR30177">
    <property type="entry name" value="GLYCINE BETAINE/L-PROLINE TRANSPORT SYSTEM PERMEASE PROTEIN PROW"/>
    <property type="match status" value="1"/>
</dbReference>
<evidence type="ECO:0000256" key="6">
    <source>
        <dbReference type="RuleBase" id="RU363032"/>
    </source>
</evidence>
<dbReference type="InterPro" id="IPR035906">
    <property type="entry name" value="MetI-like_sf"/>
</dbReference>